<accession>A0A4V3IHZ3</accession>
<dbReference type="SUPFAM" id="SSF81338">
    <property type="entry name" value="Aquaporin-like"/>
    <property type="match status" value="1"/>
</dbReference>
<evidence type="ECO:0000256" key="7">
    <source>
        <dbReference type="RuleBase" id="RU000477"/>
    </source>
</evidence>
<dbReference type="PRINTS" id="PR00783">
    <property type="entry name" value="MINTRINSICP"/>
</dbReference>
<evidence type="ECO:0000256" key="5">
    <source>
        <dbReference type="ARBA" id="ARBA00022989"/>
    </source>
</evidence>
<feature type="transmembrane region" description="Helical" evidence="8">
    <location>
        <begin position="108"/>
        <end position="131"/>
    </location>
</feature>
<organism evidence="9 10">
    <name type="scientific">Cryobacterium cheniae</name>
    <dbReference type="NCBI Taxonomy" id="1259262"/>
    <lineage>
        <taxon>Bacteria</taxon>
        <taxon>Bacillati</taxon>
        <taxon>Actinomycetota</taxon>
        <taxon>Actinomycetes</taxon>
        <taxon>Micrococcales</taxon>
        <taxon>Microbacteriaceae</taxon>
        <taxon>Cryobacterium</taxon>
    </lineage>
</organism>
<dbReference type="GO" id="GO:0015254">
    <property type="term" value="F:glycerol channel activity"/>
    <property type="evidence" value="ECO:0007669"/>
    <property type="project" value="TreeGrafter"/>
</dbReference>
<evidence type="ECO:0000256" key="4">
    <source>
        <dbReference type="ARBA" id="ARBA00022692"/>
    </source>
</evidence>
<dbReference type="Pfam" id="PF00230">
    <property type="entry name" value="MIP"/>
    <property type="match status" value="1"/>
</dbReference>
<dbReference type="PANTHER" id="PTHR43829">
    <property type="entry name" value="AQUAPORIN OR AQUAGLYCEROPORIN RELATED"/>
    <property type="match status" value="1"/>
</dbReference>
<evidence type="ECO:0000313" key="10">
    <source>
        <dbReference type="Proteomes" id="UP000298433"/>
    </source>
</evidence>
<keyword evidence="3 7" id="KW-0813">Transport</keyword>
<keyword evidence="6 8" id="KW-0472">Membrane</keyword>
<evidence type="ECO:0000256" key="6">
    <source>
        <dbReference type="ARBA" id="ARBA00023136"/>
    </source>
</evidence>
<feature type="transmembrane region" description="Helical" evidence="8">
    <location>
        <begin position="164"/>
        <end position="186"/>
    </location>
</feature>
<evidence type="ECO:0000313" key="9">
    <source>
        <dbReference type="EMBL" id="TFC79771.1"/>
    </source>
</evidence>
<dbReference type="InterPro" id="IPR022357">
    <property type="entry name" value="MIP_CS"/>
</dbReference>
<sequence length="325" mass="33947">MEVVERRRRRPVVGAFCIPRPTYAQPPQPVRGGDLFVNRPIPLRNPPRYICAVRSPRRVAPAPQALPRKVNVDNIGVVFLSEVLGTGMLVLLGTGVVANVALAKNKGLGGGFLMVTIGWAFAVYAGVIVAYNSGAHLNPAVTLGLVASGATEFGSGVPVNFLSVLTYIAAQFLGAFIGAIICWAAYKQHFDAEPNSANKLGVFSTGPAIRSYGWNLTTEIIGTFVLVFVVLAFGGERQGESGGLAALGALPVALLVLVIGTSLGGPTGYAINPARDLGPRIAHFVLPIKGKGGSDWAYSWVPVVGPVIGGVLAGWASLFLLPVLT</sequence>
<comment type="subcellular location">
    <subcellularLocation>
        <location evidence="1">Membrane</location>
        <topology evidence="1">Multi-pass membrane protein</topology>
    </subcellularLocation>
</comment>
<evidence type="ECO:0000256" key="3">
    <source>
        <dbReference type="ARBA" id="ARBA00022448"/>
    </source>
</evidence>
<name>A0A4V3IHZ3_9MICO</name>
<protein>
    <submittedName>
        <fullName evidence="9">Aquaporin family protein</fullName>
    </submittedName>
</protein>
<dbReference type="InterPro" id="IPR000425">
    <property type="entry name" value="MIP"/>
</dbReference>
<dbReference type="EMBL" id="SOGN01000044">
    <property type="protein sequence ID" value="TFC79771.1"/>
    <property type="molecule type" value="Genomic_DNA"/>
</dbReference>
<gene>
    <name evidence="9" type="ORF">E3T23_09785</name>
</gene>
<keyword evidence="5 8" id="KW-1133">Transmembrane helix</keyword>
<evidence type="ECO:0000256" key="1">
    <source>
        <dbReference type="ARBA" id="ARBA00004141"/>
    </source>
</evidence>
<dbReference type="PROSITE" id="PS00221">
    <property type="entry name" value="MIP"/>
    <property type="match status" value="1"/>
</dbReference>
<evidence type="ECO:0000256" key="8">
    <source>
        <dbReference type="SAM" id="Phobius"/>
    </source>
</evidence>
<proteinExistence type="inferred from homology"/>
<comment type="similarity">
    <text evidence="2 7">Belongs to the MIP/aquaporin (TC 1.A.8) family.</text>
</comment>
<reference evidence="9 10" key="1">
    <citation type="submission" date="2019-03" db="EMBL/GenBank/DDBJ databases">
        <title>Genomics of glacier-inhabiting Cryobacterium strains.</title>
        <authorList>
            <person name="Liu Q."/>
            <person name="Xin Y.-H."/>
        </authorList>
    </citation>
    <scope>NUCLEOTIDE SEQUENCE [LARGE SCALE GENOMIC DNA]</scope>
    <source>
        <strain evidence="9 10">TMT2-48-2</strain>
    </source>
</reference>
<feature type="transmembrane region" description="Helical" evidence="8">
    <location>
        <begin position="77"/>
        <end position="102"/>
    </location>
</feature>
<dbReference type="Proteomes" id="UP000298433">
    <property type="component" value="Unassembled WGS sequence"/>
</dbReference>
<comment type="caution">
    <text evidence="9">The sequence shown here is derived from an EMBL/GenBank/DDBJ whole genome shotgun (WGS) entry which is preliminary data.</text>
</comment>
<dbReference type="PANTHER" id="PTHR43829:SF9">
    <property type="entry name" value="AQUAPORIN-9"/>
    <property type="match status" value="1"/>
</dbReference>
<evidence type="ECO:0000256" key="2">
    <source>
        <dbReference type="ARBA" id="ARBA00006175"/>
    </source>
</evidence>
<keyword evidence="4 7" id="KW-0812">Transmembrane</keyword>
<keyword evidence="10" id="KW-1185">Reference proteome</keyword>
<dbReference type="InterPro" id="IPR050363">
    <property type="entry name" value="MIP/Aquaporin"/>
</dbReference>
<feature type="transmembrane region" description="Helical" evidence="8">
    <location>
        <begin position="244"/>
        <end position="263"/>
    </location>
</feature>
<feature type="transmembrane region" description="Helical" evidence="8">
    <location>
        <begin position="212"/>
        <end position="232"/>
    </location>
</feature>
<dbReference type="AlphaFoldDB" id="A0A4V3IHZ3"/>
<dbReference type="Gene3D" id="1.20.1080.10">
    <property type="entry name" value="Glycerol uptake facilitator protein"/>
    <property type="match status" value="1"/>
</dbReference>
<dbReference type="OrthoDB" id="9807293at2"/>
<feature type="transmembrane region" description="Helical" evidence="8">
    <location>
        <begin position="303"/>
        <end position="324"/>
    </location>
</feature>
<dbReference type="GO" id="GO:0005886">
    <property type="term" value="C:plasma membrane"/>
    <property type="evidence" value="ECO:0007669"/>
    <property type="project" value="TreeGrafter"/>
</dbReference>
<dbReference type="InterPro" id="IPR023271">
    <property type="entry name" value="Aquaporin-like"/>
</dbReference>